<dbReference type="SUPFAM" id="SSF55811">
    <property type="entry name" value="Nudix"/>
    <property type="match status" value="1"/>
</dbReference>
<feature type="domain" description="Nudix hydrolase" evidence="6">
    <location>
        <begin position="18"/>
        <end position="162"/>
    </location>
</feature>
<evidence type="ECO:0000256" key="3">
    <source>
        <dbReference type="ARBA" id="ARBA00022723"/>
    </source>
</evidence>
<evidence type="ECO:0000313" key="8">
    <source>
        <dbReference type="Proteomes" id="UP000250235"/>
    </source>
</evidence>
<proteinExistence type="inferred from homology"/>
<dbReference type="AlphaFoldDB" id="A0A2Z7DIP1"/>
<evidence type="ECO:0000256" key="2">
    <source>
        <dbReference type="ARBA" id="ARBA00005582"/>
    </source>
</evidence>
<evidence type="ECO:0000313" key="7">
    <source>
        <dbReference type="EMBL" id="KZV57863.1"/>
    </source>
</evidence>
<dbReference type="PROSITE" id="PS51462">
    <property type="entry name" value="NUDIX"/>
    <property type="match status" value="1"/>
</dbReference>
<organism evidence="7 8">
    <name type="scientific">Dorcoceras hygrometricum</name>
    <dbReference type="NCBI Taxonomy" id="472368"/>
    <lineage>
        <taxon>Eukaryota</taxon>
        <taxon>Viridiplantae</taxon>
        <taxon>Streptophyta</taxon>
        <taxon>Embryophyta</taxon>
        <taxon>Tracheophyta</taxon>
        <taxon>Spermatophyta</taxon>
        <taxon>Magnoliopsida</taxon>
        <taxon>eudicotyledons</taxon>
        <taxon>Gunneridae</taxon>
        <taxon>Pentapetalae</taxon>
        <taxon>asterids</taxon>
        <taxon>lamiids</taxon>
        <taxon>Lamiales</taxon>
        <taxon>Gesneriaceae</taxon>
        <taxon>Didymocarpoideae</taxon>
        <taxon>Trichosporeae</taxon>
        <taxon>Loxocarpinae</taxon>
        <taxon>Dorcoceras</taxon>
    </lineage>
</organism>
<dbReference type="PANTHER" id="PTHR12629:SF0">
    <property type="entry name" value="DIPHOSPHOINOSITOL-POLYPHOSPHATE DIPHOSPHATASE"/>
    <property type="match status" value="1"/>
</dbReference>
<evidence type="ECO:0000256" key="1">
    <source>
        <dbReference type="ARBA" id="ARBA00001946"/>
    </source>
</evidence>
<comment type="similarity">
    <text evidence="2">Belongs to the Nudix hydrolase family.</text>
</comment>
<name>A0A2Z7DIP1_9LAMI</name>
<protein>
    <submittedName>
        <fullName evidence="7">Nudix hydrolase 16, mitochondrial-like</fullName>
    </submittedName>
</protein>
<dbReference type="InterPro" id="IPR020084">
    <property type="entry name" value="NUDIX_hydrolase_CS"/>
</dbReference>
<keyword evidence="4 7" id="KW-0378">Hydrolase</keyword>
<keyword evidence="8" id="KW-1185">Reference proteome</keyword>
<accession>A0A2Z7DIP1</accession>
<dbReference type="Gene3D" id="3.90.79.10">
    <property type="entry name" value="Nucleoside Triphosphate Pyrophosphohydrolase"/>
    <property type="match status" value="1"/>
</dbReference>
<sequence>MSDLVARTGRHQQRYEDGYRLLAGCIPFKYRNIGQNCGEASEKKVEVLMINSTSGPGLLFPKGGWETDETAEAAAIREAMEEAGVRGDLVHFLGYYAFKSKTVQEECSPEGLCKAAMYALHVNEVLESWPEKNLRERSWLTIPEAIESCRHVWMRDALEKGFLEWHRDGMVYTIPRKEYC</sequence>
<keyword evidence="5" id="KW-0460">Magnesium</keyword>
<gene>
    <name evidence="7" type="ORF">F511_03432</name>
</gene>
<dbReference type="CDD" id="cd04666">
    <property type="entry name" value="NUDIX_DIPP2_like_Nudt4"/>
    <property type="match status" value="1"/>
</dbReference>
<dbReference type="FunFam" id="3.90.79.10:FF:000031">
    <property type="entry name" value="Nudix hydrolase 16, mitochondrial"/>
    <property type="match status" value="1"/>
</dbReference>
<evidence type="ECO:0000256" key="5">
    <source>
        <dbReference type="ARBA" id="ARBA00022842"/>
    </source>
</evidence>
<dbReference type="GO" id="GO:0005737">
    <property type="term" value="C:cytoplasm"/>
    <property type="evidence" value="ECO:0007669"/>
    <property type="project" value="TreeGrafter"/>
</dbReference>
<dbReference type="InterPro" id="IPR047198">
    <property type="entry name" value="DDP-like_NUDIX"/>
</dbReference>
<evidence type="ECO:0000259" key="6">
    <source>
        <dbReference type="PROSITE" id="PS51462"/>
    </source>
</evidence>
<dbReference type="GO" id="GO:0046872">
    <property type="term" value="F:metal ion binding"/>
    <property type="evidence" value="ECO:0007669"/>
    <property type="project" value="UniProtKB-KW"/>
</dbReference>
<dbReference type="InterPro" id="IPR015797">
    <property type="entry name" value="NUDIX_hydrolase-like_dom_sf"/>
</dbReference>
<reference evidence="7 8" key="1">
    <citation type="journal article" date="2015" name="Proc. Natl. Acad. Sci. U.S.A.">
        <title>The resurrection genome of Boea hygrometrica: A blueprint for survival of dehydration.</title>
        <authorList>
            <person name="Xiao L."/>
            <person name="Yang G."/>
            <person name="Zhang L."/>
            <person name="Yang X."/>
            <person name="Zhao S."/>
            <person name="Ji Z."/>
            <person name="Zhou Q."/>
            <person name="Hu M."/>
            <person name="Wang Y."/>
            <person name="Chen M."/>
            <person name="Xu Y."/>
            <person name="Jin H."/>
            <person name="Xiao X."/>
            <person name="Hu G."/>
            <person name="Bao F."/>
            <person name="Hu Y."/>
            <person name="Wan P."/>
            <person name="Li L."/>
            <person name="Deng X."/>
            <person name="Kuang T."/>
            <person name="Xiang C."/>
            <person name="Zhu J.K."/>
            <person name="Oliver M.J."/>
            <person name="He Y."/>
        </authorList>
    </citation>
    <scope>NUCLEOTIDE SEQUENCE [LARGE SCALE GENOMIC DNA]</scope>
    <source>
        <strain evidence="8">cv. XS01</strain>
    </source>
</reference>
<keyword evidence="3" id="KW-0479">Metal-binding</keyword>
<dbReference type="GO" id="GO:0005634">
    <property type="term" value="C:nucleus"/>
    <property type="evidence" value="ECO:0007669"/>
    <property type="project" value="TreeGrafter"/>
</dbReference>
<dbReference type="Pfam" id="PF00293">
    <property type="entry name" value="NUDIX"/>
    <property type="match status" value="1"/>
</dbReference>
<dbReference type="PANTHER" id="PTHR12629">
    <property type="entry name" value="DIPHOSPHOINOSITOL POLYPHOSPHATE PHOSPHOHYDROLASE"/>
    <property type="match status" value="1"/>
</dbReference>
<dbReference type="InterPro" id="IPR000086">
    <property type="entry name" value="NUDIX_hydrolase_dom"/>
</dbReference>
<dbReference type="PROSITE" id="PS00893">
    <property type="entry name" value="NUDIX_BOX"/>
    <property type="match status" value="1"/>
</dbReference>
<dbReference type="Proteomes" id="UP000250235">
    <property type="component" value="Unassembled WGS sequence"/>
</dbReference>
<comment type="cofactor">
    <cofactor evidence="1">
        <name>Mg(2+)</name>
        <dbReference type="ChEBI" id="CHEBI:18420"/>
    </cofactor>
</comment>
<dbReference type="GO" id="GO:0016462">
    <property type="term" value="F:pyrophosphatase activity"/>
    <property type="evidence" value="ECO:0007669"/>
    <property type="project" value="InterPro"/>
</dbReference>
<dbReference type="EMBL" id="KQ987245">
    <property type="protein sequence ID" value="KZV57863.1"/>
    <property type="molecule type" value="Genomic_DNA"/>
</dbReference>
<dbReference type="OrthoDB" id="2011998at2759"/>
<evidence type="ECO:0000256" key="4">
    <source>
        <dbReference type="ARBA" id="ARBA00022801"/>
    </source>
</evidence>